<sequence>MREKEGKKERERSKLLRGEDVGPIATKPRDVIYTAWQHGHCSKKDRWKEGGEERRGEEEGRGGDGGGEEKPHLFTTLAPLYHPSFPSPPPPHSCLSLLHPQATGDTPPTLASPPACLGCVNKAYNSPDAQLHVTFEE</sequence>
<keyword evidence="3" id="KW-1185">Reference proteome</keyword>
<dbReference type="Proteomes" id="UP001153269">
    <property type="component" value="Unassembled WGS sequence"/>
</dbReference>
<feature type="region of interest" description="Disordered" evidence="1">
    <location>
        <begin position="1"/>
        <end position="22"/>
    </location>
</feature>
<feature type="region of interest" description="Disordered" evidence="1">
    <location>
        <begin position="39"/>
        <end position="109"/>
    </location>
</feature>
<dbReference type="AlphaFoldDB" id="A0A9N7TYB7"/>
<feature type="compositionally biased region" description="Basic and acidic residues" evidence="1">
    <location>
        <begin position="1"/>
        <end position="20"/>
    </location>
</feature>
<protein>
    <submittedName>
        <fullName evidence="2">Uncharacterized protein</fullName>
    </submittedName>
</protein>
<gene>
    <name evidence="2" type="ORF">PLEPLA_LOCUS9077</name>
</gene>
<evidence type="ECO:0000313" key="3">
    <source>
        <dbReference type="Proteomes" id="UP001153269"/>
    </source>
</evidence>
<name>A0A9N7TYB7_PLEPL</name>
<dbReference type="EMBL" id="CADEAL010000510">
    <property type="protein sequence ID" value="CAB1421195.1"/>
    <property type="molecule type" value="Genomic_DNA"/>
</dbReference>
<evidence type="ECO:0000256" key="1">
    <source>
        <dbReference type="SAM" id="MobiDB-lite"/>
    </source>
</evidence>
<feature type="compositionally biased region" description="Basic and acidic residues" evidence="1">
    <location>
        <begin position="42"/>
        <end position="72"/>
    </location>
</feature>
<proteinExistence type="predicted"/>
<evidence type="ECO:0000313" key="2">
    <source>
        <dbReference type="EMBL" id="CAB1421195.1"/>
    </source>
</evidence>
<comment type="caution">
    <text evidence="2">The sequence shown here is derived from an EMBL/GenBank/DDBJ whole genome shotgun (WGS) entry which is preliminary data.</text>
</comment>
<reference evidence="2" key="1">
    <citation type="submission" date="2020-03" db="EMBL/GenBank/DDBJ databases">
        <authorList>
            <person name="Weist P."/>
        </authorList>
    </citation>
    <scope>NUCLEOTIDE SEQUENCE</scope>
</reference>
<organism evidence="2 3">
    <name type="scientific">Pleuronectes platessa</name>
    <name type="common">European plaice</name>
    <dbReference type="NCBI Taxonomy" id="8262"/>
    <lineage>
        <taxon>Eukaryota</taxon>
        <taxon>Metazoa</taxon>
        <taxon>Chordata</taxon>
        <taxon>Craniata</taxon>
        <taxon>Vertebrata</taxon>
        <taxon>Euteleostomi</taxon>
        <taxon>Actinopterygii</taxon>
        <taxon>Neopterygii</taxon>
        <taxon>Teleostei</taxon>
        <taxon>Neoteleostei</taxon>
        <taxon>Acanthomorphata</taxon>
        <taxon>Carangaria</taxon>
        <taxon>Pleuronectiformes</taxon>
        <taxon>Pleuronectoidei</taxon>
        <taxon>Pleuronectidae</taxon>
        <taxon>Pleuronectes</taxon>
    </lineage>
</organism>
<accession>A0A9N7TYB7</accession>